<dbReference type="EMBL" id="JBBXMP010000012">
    <property type="protein sequence ID" value="KAL0069421.1"/>
    <property type="molecule type" value="Genomic_DNA"/>
</dbReference>
<keyword evidence="2" id="KW-1185">Reference proteome</keyword>
<sequence>MEEDVGYYNYVLLGDESTYAYRMSHDLLFAFAILKLSFISNVHHDDTSLPGIKTTNCSNRLSNPFSVVQPALRSMTDPLPYNLTIPSQTGSLIYYPSRTTDRTASDGWELAYPSVVDTKLPERRGRGADFHRSTKAGASITFNWLGTAIYVYGNATKDSYKFSVDGQDVHETFDVPEGGLLGSKTGMPYKEHTAMLKVVGGEGLAFQYADLTIGLGYPGCARSSAEALTKT</sequence>
<protein>
    <submittedName>
        <fullName evidence="1">Uncharacterized protein</fullName>
    </submittedName>
</protein>
<evidence type="ECO:0000313" key="2">
    <source>
        <dbReference type="Proteomes" id="UP001437256"/>
    </source>
</evidence>
<proteinExistence type="predicted"/>
<evidence type="ECO:0000313" key="1">
    <source>
        <dbReference type="EMBL" id="KAL0069421.1"/>
    </source>
</evidence>
<accession>A0ABR3A7X5</accession>
<organism evidence="1 2">
    <name type="scientific">Marasmius tenuissimus</name>
    <dbReference type="NCBI Taxonomy" id="585030"/>
    <lineage>
        <taxon>Eukaryota</taxon>
        <taxon>Fungi</taxon>
        <taxon>Dikarya</taxon>
        <taxon>Basidiomycota</taxon>
        <taxon>Agaricomycotina</taxon>
        <taxon>Agaricomycetes</taxon>
        <taxon>Agaricomycetidae</taxon>
        <taxon>Agaricales</taxon>
        <taxon>Marasmiineae</taxon>
        <taxon>Marasmiaceae</taxon>
        <taxon>Marasmius</taxon>
    </lineage>
</organism>
<dbReference type="Gene3D" id="2.60.120.260">
    <property type="entry name" value="Galactose-binding domain-like"/>
    <property type="match status" value="1"/>
</dbReference>
<comment type="caution">
    <text evidence="1">The sequence shown here is derived from an EMBL/GenBank/DDBJ whole genome shotgun (WGS) entry which is preliminary data.</text>
</comment>
<reference evidence="1 2" key="1">
    <citation type="submission" date="2024-05" db="EMBL/GenBank/DDBJ databases">
        <title>A draft genome resource for the thread blight pathogen Marasmius tenuissimus strain MS-2.</title>
        <authorList>
            <person name="Yulfo-Soto G.E."/>
            <person name="Baruah I.K."/>
            <person name="Amoako-Attah I."/>
            <person name="Bukari Y."/>
            <person name="Meinhardt L.W."/>
            <person name="Bailey B.A."/>
            <person name="Cohen S.P."/>
        </authorList>
    </citation>
    <scope>NUCLEOTIDE SEQUENCE [LARGE SCALE GENOMIC DNA]</scope>
    <source>
        <strain evidence="1 2">MS-2</strain>
    </source>
</reference>
<dbReference type="Proteomes" id="UP001437256">
    <property type="component" value="Unassembled WGS sequence"/>
</dbReference>
<name>A0ABR3A7X5_9AGAR</name>
<gene>
    <name evidence="1" type="ORF">AAF712_003446</name>
</gene>